<proteinExistence type="predicted"/>
<dbReference type="CDD" id="cd00063">
    <property type="entry name" value="FN3"/>
    <property type="match status" value="1"/>
</dbReference>
<dbReference type="Proteomes" id="UP000601171">
    <property type="component" value="Unassembled WGS sequence"/>
</dbReference>
<dbReference type="Pfam" id="PF25490">
    <property type="entry name" value="DUF7910"/>
    <property type="match status" value="1"/>
</dbReference>
<dbReference type="Gene3D" id="2.60.40.10">
    <property type="entry name" value="Immunoglobulins"/>
    <property type="match status" value="1"/>
</dbReference>
<dbReference type="InterPro" id="IPR012854">
    <property type="entry name" value="Cu_amine_oxidase-like_N"/>
</dbReference>
<dbReference type="RefSeq" id="WP_262428600.1">
    <property type="nucleotide sequence ID" value="NZ_JACRTG010000008.1"/>
</dbReference>
<dbReference type="EMBL" id="JACRTG010000008">
    <property type="protein sequence ID" value="MBC8587128.1"/>
    <property type="molecule type" value="Genomic_DNA"/>
</dbReference>
<dbReference type="InterPro" id="IPR003961">
    <property type="entry name" value="FN3_dom"/>
</dbReference>
<dbReference type="PANTHER" id="PTHR10551:SF9">
    <property type="entry name" value="FASCIN-2"/>
    <property type="match status" value="1"/>
</dbReference>
<dbReference type="PROSITE" id="PS50853">
    <property type="entry name" value="FN3"/>
    <property type="match status" value="1"/>
</dbReference>
<dbReference type="InterPro" id="IPR036116">
    <property type="entry name" value="FN3_sf"/>
</dbReference>
<dbReference type="GO" id="GO:0051015">
    <property type="term" value="F:actin filament binding"/>
    <property type="evidence" value="ECO:0007669"/>
    <property type="project" value="InterPro"/>
</dbReference>
<dbReference type="InterPro" id="IPR010431">
    <property type="entry name" value="Fascin"/>
</dbReference>
<sequence>MAMKKWLKGLALTIIFVLLTSFIVFPQEVHGKNNEKYLVVVKTANGQYLCAENGGGDMVNATRDKIGDWETFEVIALNRGYIALKSNNGDYVRVSKDGKNVYADSDKIGNRETFQLIGLKNNKIALKTYDKKYICAEDGGGGKLVANREKIGSWETFELKKVEENTSDKFELTAKADWNSVTFTWTKPADYKNIVGYNLYRGIASGKQSNTPITDFPIEGTSYTDYNIDKNITYFYALRPVYRDKTLGDVSNEVSVRLGSRTTTIVLEVGSKRMYINGQREEIDPGKGTVMIIKNGRTFLPIRAVIEAMGGEVEWRQSDKRVSIYLDKNEIHLWIGSKIAKVNGKSRETDVSPYISDSGRTMLPLRFIAENLDCEVDWDGLTKKVTIFIGK</sequence>
<dbReference type="GO" id="GO:0015629">
    <property type="term" value="C:actin cytoskeleton"/>
    <property type="evidence" value="ECO:0007669"/>
    <property type="project" value="TreeGrafter"/>
</dbReference>
<accession>A0A926IJY0</accession>
<comment type="caution">
    <text evidence="2">The sequence shown here is derived from an EMBL/GenBank/DDBJ whole genome shotgun (WGS) entry which is preliminary data.</text>
</comment>
<evidence type="ECO:0000313" key="3">
    <source>
        <dbReference type="Proteomes" id="UP000601171"/>
    </source>
</evidence>
<dbReference type="SUPFAM" id="SSF49265">
    <property type="entry name" value="Fibronectin type III"/>
    <property type="match status" value="1"/>
</dbReference>
<gene>
    <name evidence="2" type="ORF">H8707_02575</name>
</gene>
<dbReference type="GO" id="GO:0016477">
    <property type="term" value="P:cell migration"/>
    <property type="evidence" value="ECO:0007669"/>
    <property type="project" value="TreeGrafter"/>
</dbReference>
<organism evidence="2 3">
    <name type="scientific">Paratissierella segnis</name>
    <dbReference type="NCBI Taxonomy" id="2763679"/>
    <lineage>
        <taxon>Bacteria</taxon>
        <taxon>Bacillati</taxon>
        <taxon>Bacillota</taxon>
        <taxon>Tissierellia</taxon>
        <taxon>Tissierellales</taxon>
        <taxon>Tissierellaceae</taxon>
        <taxon>Paratissierella</taxon>
    </lineage>
</organism>
<dbReference type="CDD" id="cd00257">
    <property type="entry name" value="beta-trefoil_FSCN-like"/>
    <property type="match status" value="1"/>
</dbReference>
<dbReference type="GO" id="GO:0005737">
    <property type="term" value="C:cytoplasm"/>
    <property type="evidence" value="ECO:0007669"/>
    <property type="project" value="TreeGrafter"/>
</dbReference>
<dbReference type="GO" id="GO:0051017">
    <property type="term" value="P:actin filament bundle assembly"/>
    <property type="evidence" value="ECO:0007669"/>
    <property type="project" value="TreeGrafter"/>
</dbReference>
<dbReference type="SUPFAM" id="SSF55383">
    <property type="entry name" value="Copper amine oxidase, domain N"/>
    <property type="match status" value="1"/>
</dbReference>
<protein>
    <recommendedName>
        <fullName evidence="1">Fibronectin type-III domain-containing protein</fullName>
    </recommendedName>
</protein>
<dbReference type="InterPro" id="IPR013783">
    <property type="entry name" value="Ig-like_fold"/>
</dbReference>
<evidence type="ECO:0000313" key="2">
    <source>
        <dbReference type="EMBL" id="MBC8587128.1"/>
    </source>
</evidence>
<dbReference type="SUPFAM" id="SSF50405">
    <property type="entry name" value="Actin-crosslinking proteins"/>
    <property type="match status" value="1"/>
</dbReference>
<dbReference type="InterPro" id="IPR057232">
    <property type="entry name" value="DUF7910"/>
</dbReference>
<reference evidence="2" key="1">
    <citation type="submission" date="2020-08" db="EMBL/GenBank/DDBJ databases">
        <title>Genome public.</title>
        <authorList>
            <person name="Liu C."/>
            <person name="Sun Q."/>
        </authorList>
    </citation>
    <scope>NUCLEOTIDE SEQUENCE</scope>
    <source>
        <strain evidence="2">BX21</strain>
    </source>
</reference>
<keyword evidence="3" id="KW-1185">Reference proteome</keyword>
<name>A0A926IJY0_9FIRM</name>
<dbReference type="Pfam" id="PF07833">
    <property type="entry name" value="Cu_amine_oxidN1"/>
    <property type="match status" value="1"/>
</dbReference>
<dbReference type="InterPro" id="IPR036582">
    <property type="entry name" value="Mao_N_sf"/>
</dbReference>
<dbReference type="GO" id="GO:0007163">
    <property type="term" value="P:establishment or maintenance of cell polarity"/>
    <property type="evidence" value="ECO:0007669"/>
    <property type="project" value="TreeGrafter"/>
</dbReference>
<dbReference type="InterPro" id="IPR008999">
    <property type="entry name" value="Actin-crosslinking"/>
</dbReference>
<evidence type="ECO:0000259" key="1">
    <source>
        <dbReference type="PROSITE" id="PS50853"/>
    </source>
</evidence>
<dbReference type="Gene3D" id="2.80.10.50">
    <property type="match status" value="1"/>
</dbReference>
<dbReference type="Gene3D" id="3.30.457.10">
    <property type="entry name" value="Copper amine oxidase-like, N-terminal domain"/>
    <property type="match status" value="1"/>
</dbReference>
<feature type="domain" description="Fibronectin type-III" evidence="1">
    <location>
        <begin position="166"/>
        <end position="261"/>
    </location>
</feature>
<dbReference type="PANTHER" id="PTHR10551">
    <property type="entry name" value="FASCIN"/>
    <property type="match status" value="1"/>
</dbReference>
<dbReference type="AlphaFoldDB" id="A0A926IJY0"/>